<dbReference type="InterPro" id="IPR027417">
    <property type="entry name" value="P-loop_NTPase"/>
</dbReference>
<dbReference type="InterPro" id="IPR012676">
    <property type="entry name" value="TGS-like"/>
</dbReference>
<evidence type="ECO:0000256" key="2">
    <source>
        <dbReference type="ARBA" id="ARBA00023134"/>
    </source>
</evidence>
<dbReference type="PROSITE" id="PS00905">
    <property type="entry name" value="GTP1_OBG"/>
    <property type="match status" value="1"/>
</dbReference>
<accession>I7IPY4</accession>
<dbReference type="InterPro" id="IPR045001">
    <property type="entry name" value="DRG"/>
</dbReference>
<sequence length="366" mass="40512">MSIYQKIADVEAEMSKTQKNKATNHHLGLLKAKLSKLRAQLIEDGSSKGGGGGDGFDVSKTGDARMGLVGFPSVGKSTLLNKLTGSFSEVAAYEFTTLTCVPGILCYKGAKIQILDLPGIIEGAKDGKGRGKQVIAVARTCSLILVVLDSTKSMQHKKILEREMEGFGIRLNRSPPNITYQKRDKGNITVTSTVPLENVDEELIRSICHEYKVYHASFAIRCNATVDDIIDVIQGNRIYIPCIYILNKIDQITLPELDILSQIPHSVPISANLEWNLSGLLEGIWDHLKLIRIYTKPRGQIPDYNAPVILRQGSTKVEDFCLRIHKGLLNQFKYAMVWGSSVKHHPQKVGKDHVLADQDVVQIVKK</sequence>
<dbReference type="CDD" id="cd01896">
    <property type="entry name" value="DRG"/>
    <property type="match status" value="1"/>
</dbReference>
<evidence type="ECO:0000313" key="5">
    <source>
        <dbReference type="EMBL" id="CCF73320.1"/>
    </source>
</evidence>
<dbReference type="KEGG" id="bmic:BMR1_02g00775"/>
<dbReference type="InterPro" id="IPR005225">
    <property type="entry name" value="Small_GTP-bd"/>
</dbReference>
<dbReference type="PRINTS" id="PR00326">
    <property type="entry name" value="GTP1OBG"/>
</dbReference>
<dbReference type="PROSITE" id="PS51880">
    <property type="entry name" value="TGS"/>
    <property type="match status" value="1"/>
</dbReference>
<dbReference type="AlphaFoldDB" id="I7IPY4"/>
<dbReference type="InterPro" id="IPR006074">
    <property type="entry name" value="GTP1-OBG_CS"/>
</dbReference>
<organism evidence="5 6">
    <name type="scientific">Babesia microti (strain RI)</name>
    <dbReference type="NCBI Taxonomy" id="1133968"/>
    <lineage>
        <taxon>Eukaryota</taxon>
        <taxon>Sar</taxon>
        <taxon>Alveolata</taxon>
        <taxon>Apicomplexa</taxon>
        <taxon>Aconoidasida</taxon>
        <taxon>Piroplasmida</taxon>
        <taxon>Babesiidae</taxon>
        <taxon>Babesia</taxon>
    </lineage>
</organism>
<reference evidence="5 6" key="2">
    <citation type="journal article" date="2013" name="PLoS ONE">
        <title>Whole genome mapping and re-organization of the nuclear and mitochondrial genomes of Babesia microti isolates.</title>
        <authorList>
            <person name="Cornillot E."/>
            <person name="Dassouli A."/>
            <person name="Garg A."/>
            <person name="Pachikara N."/>
            <person name="Randazzo S."/>
            <person name="Depoix D."/>
            <person name="Carcy B."/>
            <person name="Delbecq S."/>
            <person name="Frutos R."/>
            <person name="Silva J.C."/>
            <person name="Sutton R."/>
            <person name="Krause P.J."/>
            <person name="Mamoun C.B."/>
        </authorList>
    </citation>
    <scope>NUCLEOTIDE SEQUENCE [LARGE SCALE GENOMIC DNA]</scope>
    <source>
        <strain evidence="5 6">RI</strain>
    </source>
</reference>
<dbReference type="InterPro" id="IPR006073">
    <property type="entry name" value="GTP-bd"/>
</dbReference>
<dbReference type="GO" id="GO:0005525">
    <property type="term" value="F:GTP binding"/>
    <property type="evidence" value="ECO:0007669"/>
    <property type="project" value="UniProtKB-KW"/>
</dbReference>
<dbReference type="RefSeq" id="XP_012647929.1">
    <property type="nucleotide sequence ID" value="XM_012792475.1"/>
</dbReference>
<dbReference type="CDD" id="cd17230">
    <property type="entry name" value="TGS_DRG1"/>
    <property type="match status" value="1"/>
</dbReference>
<dbReference type="InterPro" id="IPR031167">
    <property type="entry name" value="G_OBG"/>
</dbReference>
<evidence type="ECO:0000259" key="4">
    <source>
        <dbReference type="PROSITE" id="PS51880"/>
    </source>
</evidence>
<evidence type="ECO:0000259" key="3">
    <source>
        <dbReference type="PROSITE" id="PS51710"/>
    </source>
</evidence>
<dbReference type="Gene3D" id="3.10.20.30">
    <property type="match status" value="1"/>
</dbReference>
<feature type="domain" description="TGS" evidence="4">
    <location>
        <begin position="289"/>
        <end position="365"/>
    </location>
</feature>
<reference evidence="5 6" key="3">
    <citation type="journal article" date="2016" name="Sci. Rep.">
        <title>Genome-wide diversity and gene expression profiling of Babesia microti isolates identify polymorphic genes that mediate host-pathogen interactions.</title>
        <authorList>
            <person name="Silva J.C."/>
            <person name="Cornillot E."/>
            <person name="McCracken C."/>
            <person name="Usmani-Brown S."/>
            <person name="Dwivedi A."/>
            <person name="Ifeonu O.O."/>
            <person name="Crabtree J."/>
            <person name="Gotia H.T."/>
            <person name="Virji A.Z."/>
            <person name="Reynes C."/>
            <person name="Colinge J."/>
            <person name="Kumar V."/>
            <person name="Lawres L."/>
            <person name="Pazzi J.E."/>
            <person name="Pablo J.V."/>
            <person name="Hung C."/>
            <person name="Brancato J."/>
            <person name="Kumari P."/>
            <person name="Orvis J."/>
            <person name="Tretina K."/>
            <person name="Chibucos M."/>
            <person name="Ott S."/>
            <person name="Sadzewicz L."/>
            <person name="Sengamalay N."/>
            <person name="Shetty A.C."/>
            <person name="Su Q."/>
            <person name="Tallon L."/>
            <person name="Fraser C.M."/>
            <person name="Frutos R."/>
            <person name="Molina D.M."/>
            <person name="Krause P.J."/>
            <person name="Ben Mamoun C."/>
        </authorList>
    </citation>
    <scope>NUCLEOTIDE SEQUENCE [LARGE SCALE GENOMIC DNA]</scope>
    <source>
        <strain evidence="5 6">RI</strain>
    </source>
</reference>
<dbReference type="InterPro" id="IPR004095">
    <property type="entry name" value="TGS"/>
</dbReference>
<evidence type="ECO:0000313" key="6">
    <source>
        <dbReference type="Proteomes" id="UP000002899"/>
    </source>
</evidence>
<dbReference type="GeneID" id="24423944"/>
<keyword evidence="6" id="KW-1185">Reference proteome</keyword>
<gene>
    <name evidence="5" type="ORF">BMR1_02g00775</name>
</gene>
<name>I7IPY4_BABMR</name>
<dbReference type="FunFam" id="3.10.20.30:FF:000003">
    <property type="entry name" value="Developmentally-regulated GTP-binding protein 1"/>
    <property type="match status" value="1"/>
</dbReference>
<dbReference type="NCBIfam" id="TIGR00231">
    <property type="entry name" value="small_GTP"/>
    <property type="match status" value="1"/>
</dbReference>
<protein>
    <submittedName>
        <fullName evidence="5">Developmentally-regulated GTP-binding protein 1</fullName>
    </submittedName>
</protein>
<dbReference type="InterPro" id="IPR031662">
    <property type="entry name" value="GTP-binding_2"/>
</dbReference>
<dbReference type="GO" id="GO:0003924">
    <property type="term" value="F:GTPase activity"/>
    <property type="evidence" value="ECO:0007669"/>
    <property type="project" value="InterPro"/>
</dbReference>
<dbReference type="OMA" id="SAKHPGQ"/>
<keyword evidence="2" id="KW-0342">GTP-binding</keyword>
<dbReference type="SUPFAM" id="SSF81271">
    <property type="entry name" value="TGS-like"/>
    <property type="match status" value="1"/>
</dbReference>
<proteinExistence type="predicted"/>
<dbReference type="Pfam" id="PF01926">
    <property type="entry name" value="MMR_HSR1"/>
    <property type="match status" value="1"/>
</dbReference>
<dbReference type="InterPro" id="IPR012675">
    <property type="entry name" value="Beta-grasp_dom_sf"/>
</dbReference>
<dbReference type="Pfam" id="PF02824">
    <property type="entry name" value="TGS"/>
    <property type="match status" value="1"/>
</dbReference>
<dbReference type="Proteomes" id="UP000002899">
    <property type="component" value="Chromosome II"/>
</dbReference>
<dbReference type="OrthoDB" id="603at2759"/>
<dbReference type="PROSITE" id="PS51710">
    <property type="entry name" value="G_OBG"/>
    <property type="match status" value="1"/>
</dbReference>
<keyword evidence="1" id="KW-0547">Nucleotide-binding</keyword>
<dbReference type="Pfam" id="PF16897">
    <property type="entry name" value="MMR_HSR1_Xtn"/>
    <property type="match status" value="1"/>
</dbReference>
<feature type="domain" description="OBG-type G" evidence="3">
    <location>
        <begin position="64"/>
        <end position="289"/>
    </location>
</feature>
<dbReference type="VEuPathDB" id="PiroplasmaDB:BMR1_02g00775"/>
<dbReference type="FunFam" id="3.40.50.300:FF:000740">
    <property type="entry name" value="Putative GTP-binding protein 1"/>
    <property type="match status" value="1"/>
</dbReference>
<dbReference type="PANTHER" id="PTHR43127">
    <property type="entry name" value="DEVELOPMENTALLY-REGULATED GTP-BINDING PROTEIN 2"/>
    <property type="match status" value="1"/>
</dbReference>
<dbReference type="EMBL" id="FO082872">
    <property type="protein sequence ID" value="CCF73320.1"/>
    <property type="molecule type" value="Genomic_DNA"/>
</dbReference>
<reference evidence="5 6" key="1">
    <citation type="journal article" date="2012" name="Nucleic Acids Res.">
        <title>Sequencing of the smallest Apicomplexan genome from the human pathogen Babesia microti.</title>
        <authorList>
            <person name="Cornillot E."/>
            <person name="Hadj-Kaddour K."/>
            <person name="Dassouli A."/>
            <person name="Noel B."/>
            <person name="Ranwez V."/>
            <person name="Vacherie B."/>
            <person name="Augagneur Y."/>
            <person name="Bres V."/>
            <person name="Duclos A."/>
            <person name="Randazzo S."/>
            <person name="Carcy B."/>
            <person name="Debierre-Grockiego F."/>
            <person name="Delbecq S."/>
            <person name="Moubri-Menage K."/>
            <person name="Shams-Eldin H."/>
            <person name="Usmani-Brown S."/>
            <person name="Bringaud F."/>
            <person name="Wincker P."/>
            <person name="Vivares C.P."/>
            <person name="Schwarz R.T."/>
            <person name="Schetters T.P."/>
            <person name="Krause P.J."/>
            <person name="Gorenflot A."/>
            <person name="Berry V."/>
            <person name="Barbe V."/>
            <person name="Ben Mamoun C."/>
        </authorList>
    </citation>
    <scope>NUCLEOTIDE SEQUENCE [LARGE SCALE GENOMIC DNA]</scope>
    <source>
        <strain evidence="5 6">RI</strain>
    </source>
</reference>
<evidence type="ECO:0000256" key="1">
    <source>
        <dbReference type="ARBA" id="ARBA00022741"/>
    </source>
</evidence>
<dbReference type="SUPFAM" id="SSF52540">
    <property type="entry name" value="P-loop containing nucleoside triphosphate hydrolases"/>
    <property type="match status" value="1"/>
</dbReference>
<dbReference type="Gene3D" id="6.10.140.1070">
    <property type="match status" value="2"/>
</dbReference>